<evidence type="ECO:0000313" key="3">
    <source>
        <dbReference type="Proteomes" id="UP001329430"/>
    </source>
</evidence>
<comment type="caution">
    <text evidence="2">The sequence shown here is derived from an EMBL/GenBank/DDBJ whole genome shotgun (WGS) entry which is preliminary data.</text>
</comment>
<evidence type="ECO:0000313" key="2">
    <source>
        <dbReference type="EMBL" id="KAK5640415.1"/>
    </source>
</evidence>
<dbReference type="Proteomes" id="UP001329430">
    <property type="component" value="Chromosome 8"/>
</dbReference>
<dbReference type="AlphaFoldDB" id="A0AAN7ZAL1"/>
<protein>
    <recommendedName>
        <fullName evidence="1">DUF7869 domain-containing protein</fullName>
    </recommendedName>
</protein>
<keyword evidence="3" id="KW-1185">Reference proteome</keyword>
<organism evidence="2 3">
    <name type="scientific">Pyrocoelia pectoralis</name>
    <dbReference type="NCBI Taxonomy" id="417401"/>
    <lineage>
        <taxon>Eukaryota</taxon>
        <taxon>Metazoa</taxon>
        <taxon>Ecdysozoa</taxon>
        <taxon>Arthropoda</taxon>
        <taxon>Hexapoda</taxon>
        <taxon>Insecta</taxon>
        <taxon>Pterygota</taxon>
        <taxon>Neoptera</taxon>
        <taxon>Endopterygota</taxon>
        <taxon>Coleoptera</taxon>
        <taxon>Polyphaga</taxon>
        <taxon>Elateriformia</taxon>
        <taxon>Elateroidea</taxon>
        <taxon>Lampyridae</taxon>
        <taxon>Lampyrinae</taxon>
        <taxon>Pyrocoelia</taxon>
    </lineage>
</organism>
<name>A0AAN7ZAL1_9COLE</name>
<accession>A0AAN7ZAL1</accession>
<feature type="domain" description="DUF7869" evidence="1">
    <location>
        <begin position="154"/>
        <end position="282"/>
    </location>
</feature>
<proteinExistence type="predicted"/>
<reference evidence="2 3" key="1">
    <citation type="journal article" date="2024" name="Insects">
        <title>An Improved Chromosome-Level Genome Assembly of the Firefly Pyrocoelia pectoralis.</title>
        <authorList>
            <person name="Fu X."/>
            <person name="Meyer-Rochow V.B."/>
            <person name="Ballantyne L."/>
            <person name="Zhu X."/>
        </authorList>
    </citation>
    <scope>NUCLEOTIDE SEQUENCE [LARGE SCALE GENOMIC DNA]</scope>
    <source>
        <strain evidence="2">XCY_ONT2</strain>
    </source>
</reference>
<dbReference type="Pfam" id="PF25273">
    <property type="entry name" value="DUF7869"/>
    <property type="match status" value="1"/>
</dbReference>
<sequence length="360" mass="41854">MYRTFKEKYPRSIVTYKFYSEIFHTEFPHLRFGRPRSDTCGICDKYTNKIKACDPGPEKKNLINALELHHRKSEKARLTMTHDMAGSQKINSDTNVVSIDLEQVLFLPTLTHSAMFYSRQLSCYNLDVHLSDTECAYMCLWEETLTGRGGNEIASCLLKALSQETDNCIGQNKNKIMLMLFIYLVTSGMYDEIEQKFLVSGHSYLPCDRDFAQIERRKRVTKTFVPADIKAMIVGACHKHPFTTITMETEDFKDFQRMADNVLNTSKLQISTVSSIMIDKNNPTLVKTRKSYSIFEEWQVCNVLRKGKTKHDILGLELCLLECKNRISAEKLKNLEDMLDYIPLKYYQFWSNLIEKSKKR</sequence>
<dbReference type="InterPro" id="IPR057191">
    <property type="entry name" value="DUF7869"/>
</dbReference>
<dbReference type="EMBL" id="JAVRBK010000008">
    <property type="protein sequence ID" value="KAK5640415.1"/>
    <property type="molecule type" value="Genomic_DNA"/>
</dbReference>
<dbReference type="PANTHER" id="PTHR34415:SF1">
    <property type="entry name" value="INTEGRASE CATALYTIC DOMAIN-CONTAINING PROTEIN"/>
    <property type="match status" value="1"/>
</dbReference>
<gene>
    <name evidence="2" type="ORF">RI129_011226</name>
</gene>
<evidence type="ECO:0000259" key="1">
    <source>
        <dbReference type="Pfam" id="PF25273"/>
    </source>
</evidence>
<dbReference type="PANTHER" id="PTHR34415">
    <property type="entry name" value="INTEGRASE CATALYTIC DOMAIN-CONTAINING PROTEIN"/>
    <property type="match status" value="1"/>
</dbReference>